<dbReference type="EMBL" id="JAVLVT010000001">
    <property type="protein sequence ID" value="MDS1269150.1"/>
    <property type="molecule type" value="Genomic_DNA"/>
</dbReference>
<dbReference type="PANTHER" id="PTHR33608:SF6">
    <property type="entry name" value="BLL2464 PROTEIN"/>
    <property type="match status" value="1"/>
</dbReference>
<reference evidence="3" key="1">
    <citation type="submission" date="2023-07" db="EMBL/GenBank/DDBJ databases">
        <title>Novel species in the genus Lipingzhangella isolated from Sambhar Salt Lake.</title>
        <authorList>
            <person name="Jiya N."/>
            <person name="Kajale S."/>
            <person name="Sharma A."/>
        </authorList>
    </citation>
    <scope>NUCLEOTIDE SEQUENCE [LARGE SCALE GENOMIC DNA]</scope>
    <source>
        <strain evidence="3">LS1_29</strain>
    </source>
</reference>
<organism evidence="2 3">
    <name type="scientific">Lipingzhangella rawalii</name>
    <dbReference type="NCBI Taxonomy" id="2055835"/>
    <lineage>
        <taxon>Bacteria</taxon>
        <taxon>Bacillati</taxon>
        <taxon>Actinomycetota</taxon>
        <taxon>Actinomycetes</taxon>
        <taxon>Streptosporangiales</taxon>
        <taxon>Nocardiopsidaceae</taxon>
        <taxon>Lipingzhangella</taxon>
    </lineage>
</organism>
<keyword evidence="3" id="KW-1185">Reference proteome</keyword>
<dbReference type="Pfam" id="PF01882">
    <property type="entry name" value="DUF58"/>
    <property type="match status" value="1"/>
</dbReference>
<sequence>MSPDFPSATLPRNMVRSHHALRRMELTITRRLDGLLHGEHLGRGLGQGSETAEARAYQPGQDDVRLMDWALTARTTTAHVRDLVADRELESWTLLDLSPSMNFGTAAHTKREVALGALVAVNALTQRGGDRLGLHVLHAGGHDRYATRSGPQAVFNLLHRAHRTTQHPPNSLPPPTDSSDTDLARALHDLTRQQRRRGLRVIISDFLTPHTWEPALRQLTQHHQVLAIEILDPRELDIPNLGWITLRDPETRRVRDVYISAHVRHTYRTAALHHRETTHNALRRTGALHLVLRTDRDWIRDIAAFVARQRRVAHLAHRTARAR</sequence>
<dbReference type="PANTHER" id="PTHR33608">
    <property type="entry name" value="BLL2464 PROTEIN"/>
    <property type="match status" value="1"/>
</dbReference>
<dbReference type="InterPro" id="IPR002881">
    <property type="entry name" value="DUF58"/>
</dbReference>
<evidence type="ECO:0000313" key="2">
    <source>
        <dbReference type="EMBL" id="MDS1269150.1"/>
    </source>
</evidence>
<evidence type="ECO:0000259" key="1">
    <source>
        <dbReference type="Pfam" id="PF01882"/>
    </source>
</evidence>
<feature type="domain" description="DUF58" evidence="1">
    <location>
        <begin position="53"/>
        <end position="276"/>
    </location>
</feature>
<evidence type="ECO:0000313" key="3">
    <source>
        <dbReference type="Proteomes" id="UP001250214"/>
    </source>
</evidence>
<comment type="caution">
    <text evidence="2">The sequence shown here is derived from an EMBL/GenBank/DDBJ whole genome shotgun (WGS) entry which is preliminary data.</text>
</comment>
<gene>
    <name evidence="2" type="ORF">RIF23_02435</name>
</gene>
<proteinExistence type="predicted"/>
<name>A0ABU2H2V0_9ACTN</name>
<accession>A0ABU2H2V0</accession>
<protein>
    <submittedName>
        <fullName evidence="2">DUF58 domain-containing protein</fullName>
    </submittedName>
</protein>
<dbReference type="Proteomes" id="UP001250214">
    <property type="component" value="Unassembled WGS sequence"/>
</dbReference>
<dbReference type="RefSeq" id="WP_310910660.1">
    <property type="nucleotide sequence ID" value="NZ_JAVLVT010000001.1"/>
</dbReference>